<proteinExistence type="predicted"/>
<dbReference type="Pfam" id="PF01402">
    <property type="entry name" value="RHH_1"/>
    <property type="match status" value="1"/>
</dbReference>
<sequence>MKVETKVYLPADLAKALDQLSIRTRRPKSEIVRAALASFMSPDGAERTEAALLRRLDRMNKHMERLEREAQVGNEALAIFIRTWLGATPVVSAADEPATRALGQKRYGNFIQALNRRLSSGASLADQAFEPGGLGLDGEEPASR</sequence>
<dbReference type="Proteomes" id="UP000217311">
    <property type="component" value="Chromosome"/>
</dbReference>
<evidence type="ECO:0000313" key="3">
    <source>
        <dbReference type="EMBL" id="ATC32859.1"/>
    </source>
</evidence>
<feature type="coiled-coil region" evidence="1">
    <location>
        <begin position="49"/>
        <end position="76"/>
    </location>
</feature>
<protein>
    <submittedName>
        <fullName evidence="3">Ribbon-helix-helix protein, CopG family</fullName>
    </submittedName>
</protein>
<gene>
    <name evidence="3" type="ORF">CA606_11255</name>
</gene>
<dbReference type="AlphaFoldDB" id="A0A290MLI5"/>
<accession>A0A290MLI5</accession>
<reference evidence="4" key="1">
    <citation type="submission" date="2017-09" db="EMBL/GenBank/DDBJ databases">
        <title>Genome evolution observed in wild isolates of Caulobacter crescentus.</title>
        <authorList>
            <person name="Ely B."/>
            <person name="Wilson K."/>
            <person name="Scott D."/>
        </authorList>
    </citation>
    <scope>NUCLEOTIDE SEQUENCE [LARGE SCALE GENOMIC DNA]</scope>
    <source>
        <strain evidence="4">CB13b1a</strain>
    </source>
</reference>
<keyword evidence="1" id="KW-0175">Coiled coil</keyword>
<evidence type="ECO:0000256" key="1">
    <source>
        <dbReference type="SAM" id="Coils"/>
    </source>
</evidence>
<dbReference type="EMBL" id="CP023315">
    <property type="protein sequence ID" value="ATC32859.1"/>
    <property type="molecule type" value="Genomic_DNA"/>
</dbReference>
<evidence type="ECO:0000259" key="2">
    <source>
        <dbReference type="Pfam" id="PF01402"/>
    </source>
</evidence>
<evidence type="ECO:0000313" key="4">
    <source>
        <dbReference type="Proteomes" id="UP000217311"/>
    </source>
</evidence>
<dbReference type="GO" id="GO:0006355">
    <property type="term" value="P:regulation of DNA-templated transcription"/>
    <property type="evidence" value="ECO:0007669"/>
    <property type="project" value="InterPro"/>
</dbReference>
<dbReference type="RefSeq" id="WP_096052261.1">
    <property type="nucleotide sequence ID" value="NZ_CP023315.3"/>
</dbReference>
<organism evidence="3 4">
    <name type="scientific">Caulobacter vibrioides</name>
    <name type="common">Caulobacter crescentus</name>
    <dbReference type="NCBI Taxonomy" id="155892"/>
    <lineage>
        <taxon>Bacteria</taxon>
        <taxon>Pseudomonadati</taxon>
        <taxon>Pseudomonadota</taxon>
        <taxon>Alphaproteobacteria</taxon>
        <taxon>Caulobacterales</taxon>
        <taxon>Caulobacteraceae</taxon>
        <taxon>Caulobacter</taxon>
    </lineage>
</organism>
<dbReference type="InterPro" id="IPR002145">
    <property type="entry name" value="CopG"/>
</dbReference>
<feature type="domain" description="Ribbon-helix-helix protein CopG" evidence="2">
    <location>
        <begin position="5"/>
        <end position="37"/>
    </location>
</feature>
<name>A0A290MLI5_CAUVI</name>